<reference evidence="2 3" key="1">
    <citation type="submission" date="2016-09" db="EMBL/GenBank/DDBJ databases">
        <title>Couchioplanes caeruleus draft genome sequence.</title>
        <authorList>
            <person name="Sheehan J."/>
            <person name="Caffrey P."/>
        </authorList>
    </citation>
    <scope>NUCLEOTIDE SEQUENCE [LARGE SCALE GENOMIC DNA]</scope>
    <source>
        <strain evidence="2 3">DSM 43634</strain>
    </source>
</reference>
<dbReference type="GO" id="GO:0032049">
    <property type="term" value="P:cardiolipin biosynthetic process"/>
    <property type="evidence" value="ECO:0007669"/>
    <property type="project" value="UniProtKB-ARBA"/>
</dbReference>
<dbReference type="SMART" id="SM00155">
    <property type="entry name" value="PLDc"/>
    <property type="match status" value="1"/>
</dbReference>
<comment type="caution">
    <text evidence="2">The sequence shown here is derived from an EMBL/GenBank/DDBJ whole genome shotgun (WGS) entry which is preliminary data.</text>
</comment>
<organism evidence="2 3">
    <name type="scientific">Couchioplanes caeruleus subsp. caeruleus</name>
    <dbReference type="NCBI Taxonomy" id="56427"/>
    <lineage>
        <taxon>Bacteria</taxon>
        <taxon>Bacillati</taxon>
        <taxon>Actinomycetota</taxon>
        <taxon>Actinomycetes</taxon>
        <taxon>Micromonosporales</taxon>
        <taxon>Micromonosporaceae</taxon>
        <taxon>Couchioplanes</taxon>
    </lineage>
</organism>
<dbReference type="Pfam" id="PF13091">
    <property type="entry name" value="PLDc_2"/>
    <property type="match status" value="1"/>
</dbReference>
<dbReference type="RefSeq" id="WP_071808737.1">
    <property type="nucleotide sequence ID" value="NZ_MEIA01000460.1"/>
</dbReference>
<keyword evidence="3" id="KW-1185">Reference proteome</keyword>
<evidence type="ECO:0000313" key="2">
    <source>
        <dbReference type="EMBL" id="OJF10749.1"/>
    </source>
</evidence>
<dbReference type="InterPro" id="IPR001736">
    <property type="entry name" value="PLipase_D/transphosphatidylase"/>
</dbReference>
<dbReference type="PANTHER" id="PTHR21248">
    <property type="entry name" value="CARDIOLIPIN SYNTHASE"/>
    <property type="match status" value="1"/>
</dbReference>
<accession>A0A1K0FD35</accession>
<evidence type="ECO:0000259" key="1">
    <source>
        <dbReference type="PROSITE" id="PS50035"/>
    </source>
</evidence>
<dbReference type="AlphaFoldDB" id="A0A1K0FD35"/>
<sequence length="247" mass="25638">MDDADIQLTISLVSRLPPADVAKLAHATSAGLQDLHRLTANSASDKLRSACQQLVAALNRGADPRALSGALLGADHAARHTRGALALDVVWTGPTSNVTASRLTWAVISAILGEAQRSVLLIGYAVQSEPSVAKALEAAVSRGAEVTLLLERSIDNPNYAGTGSPFPSLPARRLAWPAEHRPTGGAALHAKVLVVDRSVALVGSANVTGWALERNLECGILVRGGPQPAVIHEHIDALVSNGSLVPI</sequence>
<protein>
    <recommendedName>
        <fullName evidence="1">PLD phosphodiesterase domain-containing protein</fullName>
    </recommendedName>
</protein>
<dbReference type="NCBIfam" id="NF038319">
    <property type="entry name" value="DISARM_DrmC_I"/>
    <property type="match status" value="1"/>
</dbReference>
<dbReference type="EMBL" id="MEIA01000460">
    <property type="protein sequence ID" value="OJF10749.1"/>
    <property type="molecule type" value="Genomic_DNA"/>
</dbReference>
<dbReference type="InterPro" id="IPR025202">
    <property type="entry name" value="PLD-like_dom"/>
</dbReference>
<dbReference type="SUPFAM" id="SSF56024">
    <property type="entry name" value="Phospholipase D/nuclease"/>
    <property type="match status" value="1"/>
</dbReference>
<proteinExistence type="predicted"/>
<dbReference type="InterPro" id="IPR047955">
    <property type="entry name" value="DrmC-like"/>
</dbReference>
<gene>
    <name evidence="2" type="ORF">BG844_30265</name>
</gene>
<dbReference type="PANTHER" id="PTHR21248:SF22">
    <property type="entry name" value="PHOSPHOLIPASE D"/>
    <property type="match status" value="1"/>
</dbReference>
<evidence type="ECO:0000313" key="3">
    <source>
        <dbReference type="Proteomes" id="UP000182486"/>
    </source>
</evidence>
<dbReference type="Gene3D" id="3.30.870.10">
    <property type="entry name" value="Endonuclease Chain A"/>
    <property type="match status" value="1"/>
</dbReference>
<dbReference type="PROSITE" id="PS50035">
    <property type="entry name" value="PLD"/>
    <property type="match status" value="1"/>
</dbReference>
<feature type="domain" description="PLD phosphodiesterase" evidence="1">
    <location>
        <begin position="184"/>
        <end position="211"/>
    </location>
</feature>
<name>A0A1K0FD35_9ACTN</name>
<dbReference type="GO" id="GO:0030572">
    <property type="term" value="F:phosphatidyltransferase activity"/>
    <property type="evidence" value="ECO:0007669"/>
    <property type="project" value="UniProtKB-ARBA"/>
</dbReference>
<dbReference type="Proteomes" id="UP000182486">
    <property type="component" value="Unassembled WGS sequence"/>
</dbReference>